<evidence type="ECO:0000256" key="10">
    <source>
        <dbReference type="SAM" id="SignalP"/>
    </source>
</evidence>
<dbReference type="AlphaFoldDB" id="A0A8T2ST84"/>
<feature type="region of interest" description="Disordered" evidence="8">
    <location>
        <begin position="257"/>
        <end position="289"/>
    </location>
</feature>
<feature type="chain" id="PRO_5036435708" description="RING-type E3 ubiquitin transferase" evidence="10">
    <location>
        <begin position="28"/>
        <end position="322"/>
    </location>
</feature>
<feature type="domain" description="RING-type" evidence="11">
    <location>
        <begin position="205"/>
        <end position="247"/>
    </location>
</feature>
<evidence type="ECO:0000256" key="9">
    <source>
        <dbReference type="SAM" id="Phobius"/>
    </source>
</evidence>
<keyword evidence="5" id="KW-0862">Zinc</keyword>
<feature type="compositionally biased region" description="Low complexity" evidence="8">
    <location>
        <begin position="37"/>
        <end position="46"/>
    </location>
</feature>
<evidence type="ECO:0000313" key="13">
    <source>
        <dbReference type="Proteomes" id="UP000825935"/>
    </source>
</evidence>
<dbReference type="Pfam" id="PF13639">
    <property type="entry name" value="zf-RING_2"/>
    <property type="match status" value="1"/>
</dbReference>
<sequence length="322" mass="35064">MDFSLTLVLPFILALLSPVTWLASTQSAEIHTPSPSPAYAPSGGAEPDQHVAGATLPPVSARRKEPEHAAYGVNNGLEQPYQRLTILVAVLFVTTLIVGFCSQYVAMLGCRASRREASGGREELAARRESSGPNEPGEVDLERGADWNRSMDSAGAGLWVFRDIPTLRYSSAKGHDLQKSPCEAVDKKDGGDDWRLRMAQVAAECSVCLSEFEEGEELKGLPRCGHTFHSTCIGKWLILHTTCPVCRLNVLQPCEADDGKQRPERGREVAVDTHSSSPSRHAIDPADSRALHASWDEHMEYDVSEHSRSSSAALYAHFPSSS</sequence>
<dbReference type="PROSITE" id="PS50089">
    <property type="entry name" value="ZF_RING_2"/>
    <property type="match status" value="1"/>
</dbReference>
<protein>
    <recommendedName>
        <fullName evidence="2">RING-type E3 ubiquitin transferase</fullName>
        <ecNumber evidence="2">2.3.2.27</ecNumber>
    </recommendedName>
</protein>
<evidence type="ECO:0000256" key="5">
    <source>
        <dbReference type="ARBA" id="ARBA00022833"/>
    </source>
</evidence>
<evidence type="ECO:0000256" key="8">
    <source>
        <dbReference type="SAM" id="MobiDB-lite"/>
    </source>
</evidence>
<dbReference type="EMBL" id="CM035423">
    <property type="protein sequence ID" value="KAH7366010.1"/>
    <property type="molecule type" value="Genomic_DNA"/>
</dbReference>
<evidence type="ECO:0000256" key="6">
    <source>
        <dbReference type="ARBA" id="ARBA00024209"/>
    </source>
</evidence>
<dbReference type="CDD" id="cd16461">
    <property type="entry name" value="RING-H2_EL5-like"/>
    <property type="match status" value="1"/>
</dbReference>
<evidence type="ECO:0000256" key="2">
    <source>
        <dbReference type="ARBA" id="ARBA00012483"/>
    </source>
</evidence>
<proteinExistence type="inferred from homology"/>
<dbReference type="EC" id="2.3.2.27" evidence="2"/>
<keyword evidence="4 7" id="KW-0863">Zinc-finger</keyword>
<dbReference type="Gene3D" id="3.30.40.10">
    <property type="entry name" value="Zinc/RING finger domain, C3HC4 (zinc finger)"/>
    <property type="match status" value="1"/>
</dbReference>
<feature type="region of interest" description="Disordered" evidence="8">
    <location>
        <begin position="32"/>
        <end position="53"/>
    </location>
</feature>
<dbReference type="InterPro" id="IPR013083">
    <property type="entry name" value="Znf_RING/FYVE/PHD"/>
</dbReference>
<keyword evidence="9" id="KW-1133">Transmembrane helix</keyword>
<feature type="signal peptide" evidence="10">
    <location>
        <begin position="1"/>
        <end position="27"/>
    </location>
</feature>
<evidence type="ECO:0000256" key="3">
    <source>
        <dbReference type="ARBA" id="ARBA00022723"/>
    </source>
</evidence>
<keyword evidence="3" id="KW-0479">Metal-binding</keyword>
<feature type="region of interest" description="Disordered" evidence="8">
    <location>
        <begin position="119"/>
        <end position="141"/>
    </location>
</feature>
<dbReference type="GO" id="GO:0061630">
    <property type="term" value="F:ubiquitin protein ligase activity"/>
    <property type="evidence" value="ECO:0007669"/>
    <property type="project" value="UniProtKB-EC"/>
</dbReference>
<dbReference type="InterPro" id="IPR001841">
    <property type="entry name" value="Znf_RING"/>
</dbReference>
<dbReference type="PANTHER" id="PTHR14155:SF627">
    <property type="entry name" value="OS06G0192800 PROTEIN"/>
    <property type="match status" value="1"/>
</dbReference>
<dbReference type="EMBL" id="CM035423">
    <property type="protein sequence ID" value="KAH7366009.1"/>
    <property type="molecule type" value="Genomic_DNA"/>
</dbReference>
<feature type="compositionally biased region" description="Basic and acidic residues" evidence="8">
    <location>
        <begin position="119"/>
        <end position="130"/>
    </location>
</feature>
<comment type="caution">
    <text evidence="12">The sequence shown here is derived from an EMBL/GenBank/DDBJ whole genome shotgun (WGS) entry which is preliminary data.</text>
</comment>
<dbReference type="InterPro" id="IPR053238">
    <property type="entry name" value="RING-H2_zinc_finger"/>
</dbReference>
<gene>
    <name evidence="12" type="ORF">KP509_18G058800</name>
</gene>
<evidence type="ECO:0000256" key="7">
    <source>
        <dbReference type="PROSITE-ProRule" id="PRU00175"/>
    </source>
</evidence>
<feature type="compositionally biased region" description="Basic and acidic residues" evidence="8">
    <location>
        <begin position="257"/>
        <end position="271"/>
    </location>
</feature>
<dbReference type="SUPFAM" id="SSF57850">
    <property type="entry name" value="RING/U-box"/>
    <property type="match status" value="1"/>
</dbReference>
<keyword evidence="9" id="KW-0812">Transmembrane</keyword>
<organism evidence="12 13">
    <name type="scientific">Ceratopteris richardii</name>
    <name type="common">Triangle waterfern</name>
    <dbReference type="NCBI Taxonomy" id="49495"/>
    <lineage>
        <taxon>Eukaryota</taxon>
        <taxon>Viridiplantae</taxon>
        <taxon>Streptophyta</taxon>
        <taxon>Embryophyta</taxon>
        <taxon>Tracheophyta</taxon>
        <taxon>Polypodiopsida</taxon>
        <taxon>Polypodiidae</taxon>
        <taxon>Polypodiales</taxon>
        <taxon>Pteridineae</taxon>
        <taxon>Pteridaceae</taxon>
        <taxon>Parkerioideae</taxon>
        <taxon>Ceratopteris</taxon>
    </lineage>
</organism>
<comment type="catalytic activity">
    <reaction evidence="1">
        <text>S-ubiquitinyl-[E2 ubiquitin-conjugating enzyme]-L-cysteine + [acceptor protein]-L-lysine = [E2 ubiquitin-conjugating enzyme]-L-cysteine + N(6)-ubiquitinyl-[acceptor protein]-L-lysine.</text>
        <dbReference type="EC" id="2.3.2.27"/>
    </reaction>
</comment>
<comment type="similarity">
    <text evidence="6">Belongs to the RING-type zinc finger family. ATL subfamily.</text>
</comment>
<name>A0A8T2ST84_CERRI</name>
<keyword evidence="13" id="KW-1185">Reference proteome</keyword>
<evidence type="ECO:0000256" key="1">
    <source>
        <dbReference type="ARBA" id="ARBA00000900"/>
    </source>
</evidence>
<reference evidence="12" key="1">
    <citation type="submission" date="2021-08" db="EMBL/GenBank/DDBJ databases">
        <title>WGS assembly of Ceratopteris richardii.</title>
        <authorList>
            <person name="Marchant D.B."/>
            <person name="Chen G."/>
            <person name="Jenkins J."/>
            <person name="Shu S."/>
            <person name="Leebens-Mack J."/>
            <person name="Grimwood J."/>
            <person name="Schmutz J."/>
            <person name="Soltis P."/>
            <person name="Soltis D."/>
            <person name="Chen Z.-H."/>
        </authorList>
    </citation>
    <scope>NUCLEOTIDE SEQUENCE</scope>
    <source>
        <strain evidence="12">Whitten #5841</strain>
        <tissue evidence="12">Leaf</tissue>
    </source>
</reference>
<dbReference type="SMART" id="SM00184">
    <property type="entry name" value="RING"/>
    <property type="match status" value="1"/>
</dbReference>
<dbReference type="GO" id="GO:0008270">
    <property type="term" value="F:zinc ion binding"/>
    <property type="evidence" value="ECO:0007669"/>
    <property type="project" value="UniProtKB-KW"/>
</dbReference>
<dbReference type="PANTHER" id="PTHR14155">
    <property type="entry name" value="RING FINGER DOMAIN-CONTAINING"/>
    <property type="match status" value="1"/>
</dbReference>
<keyword evidence="9" id="KW-0472">Membrane</keyword>
<evidence type="ECO:0000259" key="11">
    <source>
        <dbReference type="PROSITE" id="PS50089"/>
    </source>
</evidence>
<evidence type="ECO:0000256" key="4">
    <source>
        <dbReference type="ARBA" id="ARBA00022771"/>
    </source>
</evidence>
<accession>A0A8T2ST84</accession>
<feature type="transmembrane region" description="Helical" evidence="9">
    <location>
        <begin position="84"/>
        <end position="106"/>
    </location>
</feature>
<dbReference type="OrthoDB" id="9984778at2759"/>
<dbReference type="Proteomes" id="UP000825935">
    <property type="component" value="Chromosome 18"/>
</dbReference>
<evidence type="ECO:0000313" key="12">
    <source>
        <dbReference type="EMBL" id="KAH7366010.1"/>
    </source>
</evidence>
<keyword evidence="10" id="KW-0732">Signal</keyword>